<name>A0A9X1IH96_9PROT</name>
<dbReference type="EMBL" id="JAJAQI010000046">
    <property type="protein sequence ID" value="MCB4824547.1"/>
    <property type="molecule type" value="Genomic_DNA"/>
</dbReference>
<comment type="caution">
    <text evidence="1">The sequence shown here is derived from an EMBL/GenBank/DDBJ whole genome shotgun (WGS) entry which is preliminary data.</text>
</comment>
<organism evidence="1 2">
    <name type="scientific">Roseicella aerolata</name>
    <dbReference type="NCBI Taxonomy" id="2883479"/>
    <lineage>
        <taxon>Bacteria</taxon>
        <taxon>Pseudomonadati</taxon>
        <taxon>Pseudomonadota</taxon>
        <taxon>Alphaproteobacteria</taxon>
        <taxon>Acetobacterales</taxon>
        <taxon>Roseomonadaceae</taxon>
        <taxon>Roseicella</taxon>
    </lineage>
</organism>
<dbReference type="Proteomes" id="UP001139311">
    <property type="component" value="Unassembled WGS sequence"/>
</dbReference>
<dbReference type="RefSeq" id="WP_226612419.1">
    <property type="nucleotide sequence ID" value="NZ_JAJAQI010000046.1"/>
</dbReference>
<sequence length="120" mass="12320">MAPTARALARRFAAALMLLAVLVLGLHEAFGSAHGAPPPAVVALQQSAALDHDEADRGPIKYPAVICNTNRVCLVGRPLPPMVAVVTPITARVVLPSATALPTGVDPAGLRRPPRAIAIA</sequence>
<accession>A0A9X1IH96</accession>
<reference evidence="1" key="1">
    <citation type="submission" date="2021-10" db="EMBL/GenBank/DDBJ databases">
        <title>Roseicella aerolatum sp. nov., isolated from aerosols of e-waste dismantling site.</title>
        <authorList>
            <person name="Qin T."/>
        </authorList>
    </citation>
    <scope>NUCLEOTIDE SEQUENCE</scope>
    <source>
        <strain evidence="1">GB24</strain>
    </source>
</reference>
<dbReference type="AlphaFoldDB" id="A0A9X1IH96"/>
<evidence type="ECO:0000313" key="2">
    <source>
        <dbReference type="Proteomes" id="UP001139311"/>
    </source>
</evidence>
<gene>
    <name evidence="1" type="ORF">LHA35_22725</name>
</gene>
<proteinExistence type="predicted"/>
<keyword evidence="2" id="KW-1185">Reference proteome</keyword>
<evidence type="ECO:0008006" key="3">
    <source>
        <dbReference type="Google" id="ProtNLM"/>
    </source>
</evidence>
<protein>
    <recommendedName>
        <fullName evidence="3">DUF2946 domain-containing protein</fullName>
    </recommendedName>
</protein>
<evidence type="ECO:0000313" key="1">
    <source>
        <dbReference type="EMBL" id="MCB4824547.1"/>
    </source>
</evidence>